<keyword evidence="4" id="KW-1185">Reference proteome</keyword>
<accession>A0ABD5YTE1</accession>
<name>A0ABD5YTE1_9EURY</name>
<evidence type="ECO:0000256" key="1">
    <source>
        <dbReference type="SAM" id="MobiDB-lite"/>
    </source>
</evidence>
<protein>
    <submittedName>
        <fullName evidence="3">Thermonuclease family protein</fullName>
    </submittedName>
</protein>
<gene>
    <name evidence="3" type="ORF">ACFQL7_21725</name>
</gene>
<evidence type="ECO:0000313" key="4">
    <source>
        <dbReference type="Proteomes" id="UP001596417"/>
    </source>
</evidence>
<dbReference type="PROSITE" id="PS51257">
    <property type="entry name" value="PROKAR_LIPOPROTEIN"/>
    <property type="match status" value="1"/>
</dbReference>
<dbReference type="GeneID" id="76201843"/>
<dbReference type="Pfam" id="PF00565">
    <property type="entry name" value="SNase"/>
    <property type="match status" value="1"/>
</dbReference>
<dbReference type="InterPro" id="IPR035437">
    <property type="entry name" value="SNase_OB-fold_sf"/>
</dbReference>
<feature type="compositionally biased region" description="Low complexity" evidence="1">
    <location>
        <begin position="39"/>
        <end position="60"/>
    </location>
</feature>
<dbReference type="InterPro" id="IPR016071">
    <property type="entry name" value="Staphylococal_nuclease_OB-fold"/>
</dbReference>
<comment type="caution">
    <text evidence="3">The sequence shown here is derived from an EMBL/GenBank/DDBJ whole genome shotgun (WGS) entry which is preliminary data.</text>
</comment>
<dbReference type="Gene3D" id="2.40.50.90">
    <property type="match status" value="1"/>
</dbReference>
<dbReference type="SMART" id="SM00318">
    <property type="entry name" value="SNc"/>
    <property type="match status" value="1"/>
</dbReference>
<reference evidence="3 4" key="1">
    <citation type="journal article" date="2019" name="Int. J. Syst. Evol. Microbiol.">
        <title>The Global Catalogue of Microorganisms (GCM) 10K type strain sequencing project: providing services to taxonomists for standard genome sequencing and annotation.</title>
        <authorList>
            <consortium name="The Broad Institute Genomics Platform"/>
            <consortium name="The Broad Institute Genome Sequencing Center for Infectious Disease"/>
            <person name="Wu L."/>
            <person name="Ma J."/>
        </authorList>
    </citation>
    <scope>NUCLEOTIDE SEQUENCE [LARGE SCALE GENOMIC DNA]</scope>
    <source>
        <strain evidence="3 4">RDMS1</strain>
    </source>
</reference>
<proteinExistence type="predicted"/>
<dbReference type="AlphaFoldDB" id="A0ABD5YTE1"/>
<dbReference type="RefSeq" id="WP_264556263.1">
    <property type="nucleotide sequence ID" value="NZ_CP109980.1"/>
</dbReference>
<organism evidence="3 4">
    <name type="scientific">Halocatena marina</name>
    <dbReference type="NCBI Taxonomy" id="2934937"/>
    <lineage>
        <taxon>Archaea</taxon>
        <taxon>Methanobacteriati</taxon>
        <taxon>Methanobacteriota</taxon>
        <taxon>Stenosarchaea group</taxon>
        <taxon>Halobacteria</taxon>
        <taxon>Halobacteriales</taxon>
        <taxon>Natronomonadaceae</taxon>
        <taxon>Halocatena</taxon>
    </lineage>
</organism>
<sequence>MRRTLILALICLLALAGCSSFAGEGSSAASTANKPITSTEATIESTSSPSLPSTATAPPGAEMPLGTTDRTERRAFVTRVIDGDTVKVEFAEGGTDTVELVGVDTPEMTPDTVRPGEYEGIPDNQAGRDHLSNWGQRVEQFAVDELTGASVRVIFDSETDRRDPNGHRLAYIYVGDVNFNRALLDGGYARVDDSLFSLREEFESTESHARSNDTGLWAFQD</sequence>
<feature type="region of interest" description="Disordered" evidence="1">
    <location>
        <begin position="39"/>
        <end position="72"/>
    </location>
</feature>
<dbReference type="SUPFAM" id="SSF50199">
    <property type="entry name" value="Staphylococcal nuclease"/>
    <property type="match status" value="1"/>
</dbReference>
<dbReference type="EMBL" id="JBHTAX010000004">
    <property type="protein sequence ID" value="MFC7192172.1"/>
    <property type="molecule type" value="Genomic_DNA"/>
</dbReference>
<feature type="domain" description="TNase-like" evidence="2">
    <location>
        <begin position="71"/>
        <end position="219"/>
    </location>
</feature>
<dbReference type="Proteomes" id="UP001596417">
    <property type="component" value="Unassembled WGS sequence"/>
</dbReference>
<dbReference type="PROSITE" id="PS50830">
    <property type="entry name" value="TNASE_3"/>
    <property type="match status" value="1"/>
</dbReference>
<evidence type="ECO:0000313" key="3">
    <source>
        <dbReference type="EMBL" id="MFC7192172.1"/>
    </source>
</evidence>
<evidence type="ECO:0000259" key="2">
    <source>
        <dbReference type="PROSITE" id="PS50830"/>
    </source>
</evidence>